<organism evidence="1 2">
    <name type="scientific">Temnothorax longispinosus</name>
    <dbReference type="NCBI Taxonomy" id="300112"/>
    <lineage>
        <taxon>Eukaryota</taxon>
        <taxon>Metazoa</taxon>
        <taxon>Ecdysozoa</taxon>
        <taxon>Arthropoda</taxon>
        <taxon>Hexapoda</taxon>
        <taxon>Insecta</taxon>
        <taxon>Pterygota</taxon>
        <taxon>Neoptera</taxon>
        <taxon>Endopterygota</taxon>
        <taxon>Hymenoptera</taxon>
        <taxon>Apocrita</taxon>
        <taxon>Aculeata</taxon>
        <taxon>Formicoidea</taxon>
        <taxon>Formicidae</taxon>
        <taxon>Myrmicinae</taxon>
        <taxon>Temnothorax</taxon>
    </lineage>
</organism>
<dbReference type="AlphaFoldDB" id="A0A4S2JD73"/>
<evidence type="ECO:0000313" key="1">
    <source>
        <dbReference type="EMBL" id="TGZ31868.1"/>
    </source>
</evidence>
<proteinExistence type="predicted"/>
<dbReference type="Gene3D" id="2.60.40.10">
    <property type="entry name" value="Immunoglobulins"/>
    <property type="match status" value="1"/>
</dbReference>
<dbReference type="InterPro" id="IPR013783">
    <property type="entry name" value="Ig-like_fold"/>
</dbReference>
<accession>A0A4S2JD73</accession>
<dbReference type="STRING" id="300112.A0A4S2JD73"/>
<sequence>MEHPIVQTHNKLCVEKGYEFVTMLSDAMQPRIAPAVFMNLQEGRYDLQIRNVSYERDNGKYECRAVSYTHLDVYKRQVEKNIILMP</sequence>
<gene>
    <name evidence="1" type="ORF">DBV15_01179</name>
</gene>
<dbReference type="Proteomes" id="UP000310200">
    <property type="component" value="Unassembled WGS sequence"/>
</dbReference>
<reference evidence="1 2" key="1">
    <citation type="journal article" date="2019" name="Philos. Trans. R. Soc. Lond., B, Biol. Sci.">
        <title>Ant behaviour and brain gene expression of defending hosts depend on the ecological success of the intruding social parasite.</title>
        <authorList>
            <person name="Kaur R."/>
            <person name="Stoldt M."/>
            <person name="Jongepier E."/>
            <person name="Feldmeyer B."/>
            <person name="Menzel F."/>
            <person name="Bornberg-Bauer E."/>
            <person name="Foitzik S."/>
        </authorList>
    </citation>
    <scope>NUCLEOTIDE SEQUENCE [LARGE SCALE GENOMIC DNA]</scope>
    <source>
        <tissue evidence="1">Whole body</tissue>
    </source>
</reference>
<name>A0A4S2JD73_9HYME</name>
<comment type="caution">
    <text evidence="1">The sequence shown here is derived from an EMBL/GenBank/DDBJ whole genome shotgun (WGS) entry which is preliminary data.</text>
</comment>
<protein>
    <submittedName>
        <fullName evidence="1">Hemicentin-1</fullName>
    </submittedName>
</protein>
<keyword evidence="2" id="KW-1185">Reference proteome</keyword>
<evidence type="ECO:0000313" key="2">
    <source>
        <dbReference type="Proteomes" id="UP000310200"/>
    </source>
</evidence>
<dbReference type="CDD" id="cd00096">
    <property type="entry name" value="Ig"/>
    <property type="match status" value="1"/>
</dbReference>
<dbReference type="EMBL" id="QBLH01003980">
    <property type="protein sequence ID" value="TGZ31868.1"/>
    <property type="molecule type" value="Genomic_DNA"/>
</dbReference>